<name>A0A0P9EN75_9GAMM</name>
<keyword evidence="3" id="KW-1185">Reference proteome</keyword>
<protein>
    <submittedName>
        <fullName evidence="2">Phospholipid/cholesterol/gamma-HCH transport system permease protein</fullName>
    </submittedName>
</protein>
<evidence type="ECO:0000313" key="3">
    <source>
        <dbReference type="Proteomes" id="UP000183104"/>
    </source>
</evidence>
<dbReference type="PANTHER" id="PTHR30188:SF4">
    <property type="entry name" value="PROTEIN TRIGALACTOSYLDIACYLGLYCEROL 1, CHLOROPLASTIC"/>
    <property type="match status" value="1"/>
</dbReference>
<reference evidence="3" key="1">
    <citation type="submission" date="2016-10" db="EMBL/GenBank/DDBJ databases">
        <authorList>
            <person name="Varghese N."/>
        </authorList>
    </citation>
    <scope>NUCLEOTIDE SEQUENCE [LARGE SCALE GENOMIC DNA]</scope>
    <source>
        <strain evidence="3">HL 19</strain>
    </source>
</reference>
<dbReference type="STRING" id="381306.AN478_07215"/>
<dbReference type="GO" id="GO:0043190">
    <property type="term" value="C:ATP-binding cassette (ABC) transporter complex"/>
    <property type="evidence" value="ECO:0007669"/>
    <property type="project" value="InterPro"/>
</dbReference>
<dbReference type="AlphaFoldDB" id="A0A0P9EN75"/>
<dbReference type="OrthoDB" id="9806241at2"/>
<sequence>MLRLLEAIGHKALTAAATIRDMTRLTGLCGVRGLMPASYNPAVRLVLIRQLYYTGVQILPLFLLITLGFGTGAVGAAVAGMLSMDLGDRAGGIVVNLLVLELAPLITALLVALRSGSAVDAELATMAQSGELRTLDLFGIDPATYLFLPRIIATMVTVTLLTGICALLVLTSAYLFLFWYVETGLNTYLNSVMDAVTGTVAALVLAKSLLLGFLVAFIPLYSGITGPPGLGGISVAVQQGMVRLFLAIMLVEVLTLGELL</sequence>
<feature type="transmembrane region" description="Helical" evidence="1">
    <location>
        <begin position="94"/>
        <end position="113"/>
    </location>
</feature>
<feature type="transmembrane region" description="Helical" evidence="1">
    <location>
        <begin position="58"/>
        <end position="82"/>
    </location>
</feature>
<dbReference type="RefSeq" id="WP_054965946.1">
    <property type="nucleotide sequence ID" value="NZ_FMUN01000003.1"/>
</dbReference>
<accession>A0A0P9EN75</accession>
<dbReference type="Pfam" id="PF02405">
    <property type="entry name" value="MlaE"/>
    <property type="match status" value="1"/>
</dbReference>
<evidence type="ECO:0000256" key="1">
    <source>
        <dbReference type="SAM" id="Phobius"/>
    </source>
</evidence>
<dbReference type="EMBL" id="FMUN01000003">
    <property type="protein sequence ID" value="SCY10248.1"/>
    <property type="molecule type" value="Genomic_DNA"/>
</dbReference>
<keyword evidence="1" id="KW-0472">Membrane</keyword>
<feature type="transmembrane region" description="Helical" evidence="1">
    <location>
        <begin position="151"/>
        <end position="179"/>
    </location>
</feature>
<evidence type="ECO:0000313" key="2">
    <source>
        <dbReference type="EMBL" id="SCY10248.1"/>
    </source>
</evidence>
<organism evidence="2 3">
    <name type="scientific">Thiohalorhabdus denitrificans</name>
    <dbReference type="NCBI Taxonomy" id="381306"/>
    <lineage>
        <taxon>Bacteria</taxon>
        <taxon>Pseudomonadati</taxon>
        <taxon>Pseudomonadota</taxon>
        <taxon>Gammaproteobacteria</taxon>
        <taxon>Thiohalorhabdales</taxon>
        <taxon>Thiohalorhabdaceae</taxon>
        <taxon>Thiohalorhabdus</taxon>
    </lineage>
</organism>
<dbReference type="Proteomes" id="UP000183104">
    <property type="component" value="Unassembled WGS sequence"/>
</dbReference>
<keyword evidence="1" id="KW-0812">Transmembrane</keyword>
<gene>
    <name evidence="2" type="ORF">SAMN05661077_1207</name>
</gene>
<feature type="transmembrane region" description="Helical" evidence="1">
    <location>
        <begin position="200"/>
        <end position="221"/>
    </location>
</feature>
<keyword evidence="1" id="KW-1133">Transmembrane helix</keyword>
<proteinExistence type="predicted"/>
<dbReference type="PANTHER" id="PTHR30188">
    <property type="entry name" value="ABC TRANSPORTER PERMEASE PROTEIN-RELATED"/>
    <property type="match status" value="1"/>
</dbReference>
<dbReference type="GO" id="GO:0005548">
    <property type="term" value="F:phospholipid transporter activity"/>
    <property type="evidence" value="ECO:0007669"/>
    <property type="project" value="TreeGrafter"/>
</dbReference>
<dbReference type="InterPro" id="IPR030802">
    <property type="entry name" value="Permease_MalE"/>
</dbReference>